<dbReference type="EMBL" id="KE504149">
    <property type="protein sequence ID" value="EPT00439.1"/>
    <property type="molecule type" value="Genomic_DNA"/>
</dbReference>
<dbReference type="OrthoDB" id="5584477at2759"/>
<feature type="region of interest" description="Disordered" evidence="1">
    <location>
        <begin position="283"/>
        <end position="307"/>
    </location>
</feature>
<dbReference type="Proteomes" id="UP000015241">
    <property type="component" value="Unassembled WGS sequence"/>
</dbReference>
<reference evidence="2 3" key="1">
    <citation type="journal article" date="2012" name="Science">
        <title>The Paleozoic origin of enzymatic lignin decomposition reconstructed from 31 fungal genomes.</title>
        <authorList>
            <person name="Floudas D."/>
            <person name="Binder M."/>
            <person name="Riley R."/>
            <person name="Barry K."/>
            <person name="Blanchette R.A."/>
            <person name="Henrissat B."/>
            <person name="Martinez A.T."/>
            <person name="Otillar R."/>
            <person name="Spatafora J.W."/>
            <person name="Yadav J.S."/>
            <person name="Aerts A."/>
            <person name="Benoit I."/>
            <person name="Boyd A."/>
            <person name="Carlson A."/>
            <person name="Copeland A."/>
            <person name="Coutinho P.M."/>
            <person name="de Vries R.P."/>
            <person name="Ferreira P."/>
            <person name="Findley K."/>
            <person name="Foster B."/>
            <person name="Gaskell J."/>
            <person name="Glotzer D."/>
            <person name="Gorecki P."/>
            <person name="Heitman J."/>
            <person name="Hesse C."/>
            <person name="Hori C."/>
            <person name="Igarashi K."/>
            <person name="Jurgens J.A."/>
            <person name="Kallen N."/>
            <person name="Kersten P."/>
            <person name="Kohler A."/>
            <person name="Kuees U."/>
            <person name="Kumar T.K.A."/>
            <person name="Kuo A."/>
            <person name="LaButti K."/>
            <person name="Larrondo L.F."/>
            <person name="Lindquist E."/>
            <person name="Ling A."/>
            <person name="Lombard V."/>
            <person name="Lucas S."/>
            <person name="Lundell T."/>
            <person name="Martin R."/>
            <person name="McLaughlin D.J."/>
            <person name="Morgenstern I."/>
            <person name="Morin E."/>
            <person name="Murat C."/>
            <person name="Nagy L.G."/>
            <person name="Nolan M."/>
            <person name="Ohm R.A."/>
            <person name="Patyshakuliyeva A."/>
            <person name="Rokas A."/>
            <person name="Ruiz-Duenas F.J."/>
            <person name="Sabat G."/>
            <person name="Salamov A."/>
            <person name="Samejima M."/>
            <person name="Schmutz J."/>
            <person name="Slot J.C."/>
            <person name="St John F."/>
            <person name="Stenlid J."/>
            <person name="Sun H."/>
            <person name="Sun S."/>
            <person name="Syed K."/>
            <person name="Tsang A."/>
            <person name="Wiebenga A."/>
            <person name="Young D."/>
            <person name="Pisabarro A."/>
            <person name="Eastwood D.C."/>
            <person name="Martin F."/>
            <person name="Cullen D."/>
            <person name="Grigoriev I.V."/>
            <person name="Hibbett D.S."/>
        </authorList>
    </citation>
    <scope>NUCLEOTIDE SEQUENCE</scope>
    <source>
        <strain evidence="3">FP-58527</strain>
    </source>
</reference>
<protein>
    <recommendedName>
        <fullName evidence="4">Fungal-type protein kinase domain-containing protein</fullName>
    </recommendedName>
</protein>
<evidence type="ECO:0008006" key="4">
    <source>
        <dbReference type="Google" id="ProtNLM"/>
    </source>
</evidence>
<name>S8EAZ6_FOMSC</name>
<accession>S8EAZ6</accession>
<gene>
    <name evidence="2" type="ORF">FOMPIDRAFT_1060403</name>
</gene>
<sequence length="307" mass="35488">MLTGRRMTVYEEGIVSQDRRALVAPAGVVALKDPEEVSADDFRTHSRSSANPGFEELLVDPELQGKRILENKLGPSTYLADLWSVRSIDKCISRRHRLWRGNIDCSVDHTDLSVGSFELELVPLDIKLRDFDLSCVVGTGAPGGPQGTQRTGSIAFMALDLLTSEYWEGKVERLYRHDLEGSWRLQDWFTSDHNRCREEKRDFLSKWTPIDRKDATKDVFDYAIALLLWLMDKQTTRDKRVLYARATRQPERGEDQDAPAAYQEIQKIVEDFKCRRRMRETYRTAADNRRPERVEDETTRTMLESPD</sequence>
<dbReference type="AlphaFoldDB" id="S8EAZ6"/>
<proteinExistence type="predicted"/>
<feature type="compositionally biased region" description="Basic and acidic residues" evidence="1">
    <location>
        <begin position="283"/>
        <end position="299"/>
    </location>
</feature>
<evidence type="ECO:0000313" key="2">
    <source>
        <dbReference type="EMBL" id="EPT00439.1"/>
    </source>
</evidence>
<organism evidence="2 3">
    <name type="scientific">Fomitopsis schrenkii</name>
    <name type="common">Brown rot fungus</name>
    <dbReference type="NCBI Taxonomy" id="2126942"/>
    <lineage>
        <taxon>Eukaryota</taxon>
        <taxon>Fungi</taxon>
        <taxon>Dikarya</taxon>
        <taxon>Basidiomycota</taxon>
        <taxon>Agaricomycotina</taxon>
        <taxon>Agaricomycetes</taxon>
        <taxon>Polyporales</taxon>
        <taxon>Fomitopsis</taxon>
    </lineage>
</organism>
<dbReference type="HOGENOM" id="CLU_906250_0_0_1"/>
<dbReference type="InParanoid" id="S8EAZ6"/>
<evidence type="ECO:0000313" key="3">
    <source>
        <dbReference type="Proteomes" id="UP000015241"/>
    </source>
</evidence>
<evidence type="ECO:0000256" key="1">
    <source>
        <dbReference type="SAM" id="MobiDB-lite"/>
    </source>
</evidence>
<keyword evidence="3" id="KW-1185">Reference proteome</keyword>